<proteinExistence type="predicted"/>
<dbReference type="InterPro" id="IPR032710">
    <property type="entry name" value="NTF2-like_dom_sf"/>
</dbReference>
<dbReference type="Gene3D" id="3.10.450.50">
    <property type="match status" value="1"/>
</dbReference>
<organism evidence="2 3">
    <name type="scientific">Actinospica acidithermotolerans</name>
    <dbReference type="NCBI Taxonomy" id="2828514"/>
    <lineage>
        <taxon>Bacteria</taxon>
        <taxon>Bacillati</taxon>
        <taxon>Actinomycetota</taxon>
        <taxon>Actinomycetes</taxon>
        <taxon>Catenulisporales</taxon>
        <taxon>Actinospicaceae</taxon>
        <taxon>Actinospica</taxon>
    </lineage>
</organism>
<protein>
    <submittedName>
        <fullName evidence="2">Nuclear transport factor 2 family protein</fullName>
    </submittedName>
</protein>
<name>A0A941EB52_9ACTN</name>
<dbReference type="CDD" id="cd06990">
    <property type="entry name" value="cupin_DUF861"/>
    <property type="match status" value="1"/>
</dbReference>
<keyword evidence="3" id="KW-1185">Reference proteome</keyword>
<dbReference type="Proteomes" id="UP000676325">
    <property type="component" value="Unassembled WGS sequence"/>
</dbReference>
<dbReference type="Gene3D" id="2.60.120.10">
    <property type="entry name" value="Jelly Rolls"/>
    <property type="match status" value="1"/>
</dbReference>
<feature type="domain" description="SnoaL-like" evidence="1">
    <location>
        <begin position="16"/>
        <end position="113"/>
    </location>
</feature>
<dbReference type="SUPFAM" id="SSF54427">
    <property type="entry name" value="NTF2-like"/>
    <property type="match status" value="1"/>
</dbReference>
<dbReference type="EMBL" id="JAGSOH010000027">
    <property type="protein sequence ID" value="MBR7827065.1"/>
    <property type="molecule type" value="Genomic_DNA"/>
</dbReference>
<evidence type="ECO:0000259" key="1">
    <source>
        <dbReference type="Pfam" id="PF12680"/>
    </source>
</evidence>
<evidence type="ECO:0000313" key="2">
    <source>
        <dbReference type="EMBL" id="MBR7827065.1"/>
    </source>
</evidence>
<accession>A0A941EB52</accession>
<reference evidence="2" key="1">
    <citation type="submission" date="2021-04" db="EMBL/GenBank/DDBJ databases">
        <title>Genome based classification of Actinospica acidithermotolerans sp. nov., an actinobacterium isolated from an Indonesian hot spring.</title>
        <authorList>
            <person name="Kusuma A.B."/>
            <person name="Putra K.E."/>
            <person name="Nafisah S."/>
            <person name="Loh J."/>
            <person name="Nouioui I."/>
            <person name="Goodfellow M."/>
        </authorList>
    </citation>
    <scope>NUCLEOTIDE SEQUENCE</scope>
    <source>
        <strain evidence="2">MGRD01-02</strain>
    </source>
</reference>
<dbReference type="InterPro" id="IPR014710">
    <property type="entry name" value="RmlC-like_jellyroll"/>
</dbReference>
<dbReference type="InterPro" id="IPR011051">
    <property type="entry name" value="RmlC_Cupin_sf"/>
</dbReference>
<dbReference type="InterPro" id="IPR037401">
    <property type="entry name" value="SnoaL-like"/>
</dbReference>
<comment type="caution">
    <text evidence="2">The sequence shown here is derived from an EMBL/GenBank/DDBJ whole genome shotgun (WGS) entry which is preliminary data.</text>
</comment>
<gene>
    <name evidence="2" type="ORF">KDK95_12175</name>
</gene>
<sequence>MSDTSSMFDIETLRRGIEMRDATAMRGLYAENALMTLVDQRDQPSHPHEISGAAAIGAFLDEICSRDMEHHLDQVVVSADGTHAAYLEQCRYPDGTKVMSTSMLDLRDGRIAAQTLVQAWDEASAGETGMTGATGATKAEHRAFASPDEVRPFEHGRLELVSAGGGMVGRATFEPGWRWSNDVKPLAGTEMCEAPHFHYQTSGTLHIKMRDGTEFDVRAGEVAVIPPGHDAWVVGDEPVEMVDWQGAMHYAEKS</sequence>
<dbReference type="AlphaFoldDB" id="A0A941EB52"/>
<dbReference type="Pfam" id="PF12680">
    <property type="entry name" value="SnoaL_2"/>
    <property type="match status" value="1"/>
</dbReference>
<dbReference type="SUPFAM" id="SSF51182">
    <property type="entry name" value="RmlC-like cupins"/>
    <property type="match status" value="1"/>
</dbReference>
<evidence type="ECO:0000313" key="3">
    <source>
        <dbReference type="Proteomes" id="UP000676325"/>
    </source>
</evidence>
<dbReference type="RefSeq" id="WP_212518210.1">
    <property type="nucleotide sequence ID" value="NZ_JAGSOH010000027.1"/>
</dbReference>